<dbReference type="AlphaFoldDB" id="A0A8S1V3Q2"/>
<dbReference type="EMBL" id="CAJJDP010000057">
    <property type="protein sequence ID" value="CAD8171474.1"/>
    <property type="molecule type" value="Genomic_DNA"/>
</dbReference>
<reference evidence="1" key="1">
    <citation type="submission" date="2021-01" db="EMBL/GenBank/DDBJ databases">
        <authorList>
            <consortium name="Genoscope - CEA"/>
            <person name="William W."/>
        </authorList>
    </citation>
    <scope>NUCLEOTIDE SEQUENCE</scope>
</reference>
<sequence length="328" mass="38822">MQTLTHLCIYFNYKEPSGFSFFSSRNTRDYQHLIVKNKPNTQSKKKKLLLLKRKKLNSNSLPHSYRIPQSDDIQSSTTLTLTERIRKRYFQPLKNAVAKITEIRQQQLPRRKSTYGLLFGQLTQKEMQSFPTTIEQHKQVNKQELALTSFAIMLERKQRKVTTRKLTKKLSKQESLIEYDNMERPPSCKTPPKVILTSKPQSKSKLQLEKERYFKWLDLKMFHFQSNKLQKNVMPQQPQGVIQHFQTQSCVSLRNLQVCSFTSSPRQKPRVKQSTEVNLTLTKQKSKSTLKPLRPYIIHNNQLQKKIQQTFEIKNTSWSKQNSLERQY</sequence>
<dbReference type="OMA" id="KERYFKW"/>
<accession>A0A8S1V3Q2</accession>
<organism evidence="1 2">
    <name type="scientific">Paramecium octaurelia</name>
    <dbReference type="NCBI Taxonomy" id="43137"/>
    <lineage>
        <taxon>Eukaryota</taxon>
        <taxon>Sar</taxon>
        <taxon>Alveolata</taxon>
        <taxon>Ciliophora</taxon>
        <taxon>Intramacronucleata</taxon>
        <taxon>Oligohymenophorea</taxon>
        <taxon>Peniculida</taxon>
        <taxon>Parameciidae</taxon>
        <taxon>Paramecium</taxon>
    </lineage>
</organism>
<dbReference type="OrthoDB" id="304701at2759"/>
<protein>
    <submittedName>
        <fullName evidence="1">Uncharacterized protein</fullName>
    </submittedName>
</protein>
<proteinExistence type="predicted"/>
<comment type="caution">
    <text evidence="1">The sequence shown here is derived from an EMBL/GenBank/DDBJ whole genome shotgun (WGS) entry which is preliminary data.</text>
</comment>
<evidence type="ECO:0000313" key="2">
    <source>
        <dbReference type="Proteomes" id="UP000683925"/>
    </source>
</evidence>
<name>A0A8S1V3Q2_PAROT</name>
<evidence type="ECO:0000313" key="1">
    <source>
        <dbReference type="EMBL" id="CAD8171474.1"/>
    </source>
</evidence>
<gene>
    <name evidence="1" type="ORF">POCTA_138.1.T0580152</name>
</gene>
<keyword evidence="2" id="KW-1185">Reference proteome</keyword>
<dbReference type="Proteomes" id="UP000683925">
    <property type="component" value="Unassembled WGS sequence"/>
</dbReference>